<reference evidence="2" key="1">
    <citation type="submission" date="2017-09" db="EMBL/GenBank/DDBJ databases">
        <title>Depth-based differentiation of microbial function through sediment-hosted aquifers and enrichment of novel symbionts in the deep terrestrial subsurface.</title>
        <authorList>
            <person name="Probst A.J."/>
            <person name="Ladd B."/>
            <person name="Jarett J.K."/>
            <person name="Geller-Mcgrath D.E."/>
            <person name="Sieber C.M.K."/>
            <person name="Emerson J.B."/>
            <person name="Anantharaman K."/>
            <person name="Thomas B.C."/>
            <person name="Malmstrom R."/>
            <person name="Stieglmeier M."/>
            <person name="Klingl A."/>
            <person name="Woyke T."/>
            <person name="Ryan C.M."/>
            <person name="Banfield J.F."/>
        </authorList>
    </citation>
    <scope>NUCLEOTIDE SEQUENCE [LARGE SCALE GENOMIC DNA]</scope>
</reference>
<sequence>MRLTKDYIWDYDVKKLDLEKPEVLLWYLKRKIECGDWEVLDRKTLKKYLPKLKINSYLKQILKEYLKNNVQG</sequence>
<dbReference type="EMBL" id="PFLW01000059">
    <property type="protein sequence ID" value="PIY88944.1"/>
    <property type="molecule type" value="Genomic_DNA"/>
</dbReference>
<comment type="caution">
    <text evidence="1">The sequence shown here is derived from an EMBL/GenBank/DDBJ whole genome shotgun (WGS) entry which is preliminary data.</text>
</comment>
<organism evidence="1 2">
    <name type="scientific">Candidatus Nealsonbacteria bacterium CG_4_10_14_0_8_um_filter_37_14</name>
    <dbReference type="NCBI Taxonomy" id="1974684"/>
    <lineage>
        <taxon>Bacteria</taxon>
        <taxon>Candidatus Nealsoniibacteriota</taxon>
    </lineage>
</organism>
<accession>A0A2M7R6L9</accession>
<gene>
    <name evidence="1" type="ORF">COY73_02420</name>
</gene>
<evidence type="ECO:0000313" key="1">
    <source>
        <dbReference type="EMBL" id="PIY88944.1"/>
    </source>
</evidence>
<evidence type="ECO:0000313" key="2">
    <source>
        <dbReference type="Proteomes" id="UP000230767"/>
    </source>
</evidence>
<dbReference type="AlphaFoldDB" id="A0A2M7R6L9"/>
<name>A0A2M7R6L9_9BACT</name>
<proteinExistence type="predicted"/>
<protein>
    <submittedName>
        <fullName evidence="1">Uncharacterized protein</fullName>
    </submittedName>
</protein>
<dbReference type="Proteomes" id="UP000230767">
    <property type="component" value="Unassembled WGS sequence"/>
</dbReference>